<gene>
    <name evidence="9" type="ORF">KC571_04335</name>
</gene>
<evidence type="ECO:0000256" key="7">
    <source>
        <dbReference type="SAM" id="Phobius"/>
    </source>
</evidence>
<feature type="non-terminal residue" evidence="9">
    <location>
        <position position="1"/>
    </location>
</feature>
<reference evidence="9" key="2">
    <citation type="journal article" date="2021" name="Microbiome">
        <title>Successional dynamics and alternative stable states in a saline activated sludge microbial community over 9 years.</title>
        <authorList>
            <person name="Wang Y."/>
            <person name="Ye J."/>
            <person name="Ju F."/>
            <person name="Liu L."/>
            <person name="Boyd J.A."/>
            <person name="Deng Y."/>
            <person name="Parks D.H."/>
            <person name="Jiang X."/>
            <person name="Yin X."/>
            <person name="Woodcroft B.J."/>
            <person name="Tyson G.W."/>
            <person name="Hugenholtz P."/>
            <person name="Polz M.F."/>
            <person name="Zhang T."/>
        </authorList>
    </citation>
    <scope>NUCLEOTIDE SEQUENCE</scope>
    <source>
        <strain evidence="9">HKST-UBA01</strain>
    </source>
</reference>
<feature type="transmembrane region" description="Helical" evidence="7">
    <location>
        <begin position="303"/>
        <end position="331"/>
    </location>
</feature>
<evidence type="ECO:0000256" key="1">
    <source>
        <dbReference type="ARBA" id="ARBA00004651"/>
    </source>
</evidence>
<feature type="transmembrane region" description="Helical" evidence="7">
    <location>
        <begin position="351"/>
        <end position="374"/>
    </location>
</feature>
<evidence type="ECO:0000259" key="8">
    <source>
        <dbReference type="Pfam" id="PF02687"/>
    </source>
</evidence>
<comment type="caution">
    <text evidence="9">The sequence shown here is derived from an EMBL/GenBank/DDBJ whole genome shotgun (WGS) entry which is preliminary data.</text>
</comment>
<feature type="domain" description="ABC3 transporter permease C-terminal" evidence="8">
    <location>
        <begin position="260"/>
        <end position="383"/>
    </location>
</feature>
<comment type="similarity">
    <text evidence="6">Belongs to the ABC-4 integral membrane protein family.</text>
</comment>
<dbReference type="GO" id="GO:0022857">
    <property type="term" value="F:transmembrane transporter activity"/>
    <property type="evidence" value="ECO:0007669"/>
    <property type="project" value="TreeGrafter"/>
</dbReference>
<accession>A0A955LIS5</accession>
<dbReference type="PANTHER" id="PTHR30572:SF4">
    <property type="entry name" value="ABC TRANSPORTER PERMEASE YTRF"/>
    <property type="match status" value="1"/>
</dbReference>
<name>A0A955LIS5_UNCKA</name>
<dbReference type="EMBL" id="JAGQKX010000146">
    <property type="protein sequence ID" value="MCA9390606.1"/>
    <property type="molecule type" value="Genomic_DNA"/>
</dbReference>
<dbReference type="AlphaFoldDB" id="A0A955LIS5"/>
<dbReference type="Pfam" id="PF02687">
    <property type="entry name" value="FtsX"/>
    <property type="match status" value="1"/>
</dbReference>
<proteinExistence type="inferred from homology"/>
<evidence type="ECO:0000313" key="9">
    <source>
        <dbReference type="EMBL" id="MCA9390606.1"/>
    </source>
</evidence>
<dbReference type="InterPro" id="IPR003838">
    <property type="entry name" value="ABC3_permease_C"/>
</dbReference>
<evidence type="ECO:0000256" key="4">
    <source>
        <dbReference type="ARBA" id="ARBA00022989"/>
    </source>
</evidence>
<feature type="transmembrane region" description="Helical" evidence="7">
    <location>
        <begin position="256"/>
        <end position="282"/>
    </location>
</feature>
<keyword evidence="5 7" id="KW-0472">Membrane</keyword>
<comment type="subcellular location">
    <subcellularLocation>
        <location evidence="1">Cell membrane</location>
        <topology evidence="1">Multi-pass membrane protein</topology>
    </subcellularLocation>
</comment>
<keyword evidence="2" id="KW-1003">Cell membrane</keyword>
<dbReference type="GO" id="GO:0005886">
    <property type="term" value="C:plasma membrane"/>
    <property type="evidence" value="ECO:0007669"/>
    <property type="project" value="UniProtKB-SubCell"/>
</dbReference>
<sequence>ANFQNLSGVAQVLPQISLVGRVSFQNSNTDVAVYGVTTNYLTQSAIQPTAGTVFDSNDLTIPTDESPTSFNQTTTENLSPEELALSALENSHAVLAEEDTADTIDLSEIDPEAQANEEEQITLIQLGDSALKKAVVNRSFLRVLGIAEAEAVGKNFETTFVVVGSLLDNPEQKVETYPSQYEIVGVTSEDDAPFFYVPFIDLRGIGVSNYSQVKVVVQNQDVLANVRRQIEAMGYLTSSVVDTVSQIDSLFSTLRVVLAVVGLVAVAIAALGMFNTLTVSLLERTREVGFMKALGMKSHEIRDLFLTESLLMGIFGGIFGLAFGHFAGLGVNLLLSIISWSQGGDYIDVSYIPPSLLTVVIILSFFVGVFTGYYPAHRATNISALNALRYE</sequence>
<dbReference type="PANTHER" id="PTHR30572">
    <property type="entry name" value="MEMBRANE COMPONENT OF TRANSPORTER-RELATED"/>
    <property type="match status" value="1"/>
</dbReference>
<evidence type="ECO:0000313" key="10">
    <source>
        <dbReference type="Proteomes" id="UP000701698"/>
    </source>
</evidence>
<keyword evidence="3 7" id="KW-0812">Transmembrane</keyword>
<keyword evidence="4 7" id="KW-1133">Transmembrane helix</keyword>
<evidence type="ECO:0000256" key="6">
    <source>
        <dbReference type="ARBA" id="ARBA00038076"/>
    </source>
</evidence>
<dbReference type="InterPro" id="IPR050250">
    <property type="entry name" value="Macrolide_Exporter_MacB"/>
</dbReference>
<evidence type="ECO:0000256" key="3">
    <source>
        <dbReference type="ARBA" id="ARBA00022692"/>
    </source>
</evidence>
<evidence type="ECO:0000256" key="5">
    <source>
        <dbReference type="ARBA" id="ARBA00023136"/>
    </source>
</evidence>
<evidence type="ECO:0000256" key="2">
    <source>
        <dbReference type="ARBA" id="ARBA00022475"/>
    </source>
</evidence>
<dbReference type="Proteomes" id="UP000701698">
    <property type="component" value="Unassembled WGS sequence"/>
</dbReference>
<reference evidence="9" key="1">
    <citation type="submission" date="2020-04" db="EMBL/GenBank/DDBJ databases">
        <authorList>
            <person name="Zhang T."/>
        </authorList>
    </citation>
    <scope>NUCLEOTIDE SEQUENCE</scope>
    <source>
        <strain evidence="9">HKST-UBA01</strain>
    </source>
</reference>
<organism evidence="9 10">
    <name type="scientific">candidate division WWE3 bacterium</name>
    <dbReference type="NCBI Taxonomy" id="2053526"/>
    <lineage>
        <taxon>Bacteria</taxon>
        <taxon>Katanobacteria</taxon>
    </lineage>
</organism>
<protein>
    <submittedName>
        <fullName evidence="9">FtsX-like permease family protein</fullName>
    </submittedName>
</protein>